<accession>A0A3A6PUN7</accession>
<sequence>MRNIVLLCLDTVRKDFFDEYAPRLVDRADIVYDGCRAASSWSAPSHASMFTGQLPSEHGIHAYQRNFSVIDREDTFLGELPEYQALGASSNVWAGSSFGFDRLFDSFSDVSPDQRFPEGIDVARFGQETEVTGLSRQVAFLRSALAHDYPLKSLANGAAVQLDRIFQRLPLPKPFDDGASLLERELGTQIESSNEPFFGFVNFMDAHGPVHHARGYDRSLHDAPLSWTARTVDLEGRIRAGDEETLGWYRDLYGTSIDYLDRRIIDFVDRIQAATDRETTVVVTADHGNDLALTDEQHWGHNGTRLTEALLHVPLVVLNAPGDHEEQQTDLVSHLELPELLVGLANGERPDITGTDVRAERIGNSGSMEQLEAGEMPPEDNMVTRALYGDGVKHVWDHHGNGATYRLNPDRPCWEQTGAGEFDIDELDAAFETDIETVAQASRSVDSLELDDGTADRLRELGYL</sequence>
<keyword evidence="4" id="KW-1185">Reference proteome</keyword>
<dbReference type="Gene3D" id="3.40.720.10">
    <property type="entry name" value="Alkaline Phosphatase, subunit A"/>
    <property type="match status" value="1"/>
</dbReference>
<protein>
    <submittedName>
        <fullName evidence="3">Sulfatase</fullName>
    </submittedName>
</protein>
<dbReference type="RefSeq" id="WP_120103342.1">
    <property type="nucleotide sequence ID" value="NZ_QKNY01000018.1"/>
</dbReference>
<dbReference type="InterPro" id="IPR000917">
    <property type="entry name" value="Sulfatase_N"/>
</dbReference>
<evidence type="ECO:0000256" key="1">
    <source>
        <dbReference type="ARBA" id="ARBA00008779"/>
    </source>
</evidence>
<dbReference type="AlphaFoldDB" id="A0A3A6PUN7"/>
<organism evidence="3 4">
    <name type="scientific">Halonotius aquaticus</name>
    <dbReference type="NCBI Taxonomy" id="2216978"/>
    <lineage>
        <taxon>Archaea</taxon>
        <taxon>Methanobacteriati</taxon>
        <taxon>Methanobacteriota</taxon>
        <taxon>Stenosarchaea group</taxon>
        <taxon>Halobacteria</taxon>
        <taxon>Halobacteriales</taxon>
        <taxon>Haloferacaceae</taxon>
        <taxon>Halonotius</taxon>
    </lineage>
</organism>
<dbReference type="Pfam" id="PF00884">
    <property type="entry name" value="Sulfatase"/>
    <property type="match status" value="1"/>
</dbReference>
<dbReference type="PANTHER" id="PTHR42693">
    <property type="entry name" value="ARYLSULFATASE FAMILY MEMBER"/>
    <property type="match status" value="1"/>
</dbReference>
<dbReference type="PANTHER" id="PTHR42693:SF33">
    <property type="entry name" value="ARYLSULFATASE"/>
    <property type="match status" value="1"/>
</dbReference>
<evidence type="ECO:0000313" key="3">
    <source>
        <dbReference type="EMBL" id="RJX42031.1"/>
    </source>
</evidence>
<dbReference type="GO" id="GO:0004065">
    <property type="term" value="F:arylsulfatase activity"/>
    <property type="evidence" value="ECO:0007669"/>
    <property type="project" value="TreeGrafter"/>
</dbReference>
<evidence type="ECO:0000259" key="2">
    <source>
        <dbReference type="Pfam" id="PF00884"/>
    </source>
</evidence>
<gene>
    <name evidence="3" type="ORF">DM826_10255</name>
</gene>
<dbReference type="SUPFAM" id="SSF53649">
    <property type="entry name" value="Alkaline phosphatase-like"/>
    <property type="match status" value="1"/>
</dbReference>
<evidence type="ECO:0000313" key="4">
    <source>
        <dbReference type="Proteomes" id="UP000276588"/>
    </source>
</evidence>
<dbReference type="EMBL" id="QKNY01000018">
    <property type="protein sequence ID" value="RJX42031.1"/>
    <property type="molecule type" value="Genomic_DNA"/>
</dbReference>
<feature type="domain" description="Sulfatase N-terminal" evidence="2">
    <location>
        <begin position="2"/>
        <end position="345"/>
    </location>
</feature>
<dbReference type="OrthoDB" id="3164at2157"/>
<proteinExistence type="inferred from homology"/>
<dbReference type="InterPro" id="IPR050738">
    <property type="entry name" value="Sulfatase"/>
</dbReference>
<name>A0A3A6PUN7_9EURY</name>
<dbReference type="InterPro" id="IPR017850">
    <property type="entry name" value="Alkaline_phosphatase_core_sf"/>
</dbReference>
<dbReference type="Proteomes" id="UP000276588">
    <property type="component" value="Unassembled WGS sequence"/>
</dbReference>
<reference evidence="3 4" key="1">
    <citation type="submission" date="2018-06" db="EMBL/GenBank/DDBJ databases">
        <title>Halonotius sp. F13-13 a new haloarchaeeon isolated from a solar saltern from Isla Cristina, Huelva, Spain.</title>
        <authorList>
            <person name="Duran-Viseras A."/>
            <person name="Sanchez-Porro C."/>
            <person name="Ventosa A."/>
        </authorList>
    </citation>
    <scope>NUCLEOTIDE SEQUENCE [LARGE SCALE GENOMIC DNA]</scope>
    <source>
        <strain evidence="3 4">F13-13</strain>
    </source>
</reference>
<comment type="caution">
    <text evidence="3">The sequence shown here is derived from an EMBL/GenBank/DDBJ whole genome shotgun (WGS) entry which is preliminary data.</text>
</comment>
<comment type="similarity">
    <text evidence="1">Belongs to the sulfatase family.</text>
</comment>